<evidence type="ECO:0000256" key="1">
    <source>
        <dbReference type="ARBA" id="ARBA00023002"/>
    </source>
</evidence>
<dbReference type="AlphaFoldDB" id="A0AA94M113"/>
<dbReference type="GO" id="GO:0016491">
    <property type="term" value="F:oxidoreductase activity"/>
    <property type="evidence" value="ECO:0007669"/>
    <property type="project" value="UniProtKB-KW"/>
</dbReference>
<reference evidence="3 4" key="1">
    <citation type="submission" date="2018-06" db="EMBL/GenBank/DDBJ databases">
        <authorList>
            <consortium name="Pathogen Informatics"/>
            <person name="Doyle S."/>
        </authorList>
    </citation>
    <scope>NUCLEOTIDE SEQUENCE [LARGE SCALE GENOMIC DNA]</scope>
    <source>
        <strain evidence="3 4">NCTC13773</strain>
    </source>
</reference>
<dbReference type="Proteomes" id="UP000249013">
    <property type="component" value="Chromosome 1"/>
</dbReference>
<dbReference type="InterPro" id="IPR051267">
    <property type="entry name" value="STEAP_metalloreductase"/>
</dbReference>
<dbReference type="Pfam" id="PF03807">
    <property type="entry name" value="F420_oxidored"/>
    <property type="match status" value="1"/>
</dbReference>
<evidence type="ECO:0000313" key="4">
    <source>
        <dbReference type="Proteomes" id="UP000249013"/>
    </source>
</evidence>
<sequence>MTKVSIFGGKGNMGSAIAEVFKRSGNEVDVIGRDYHGQKLGDIVVLAVKYTDLNALVEAQAEYLAGKIIIDISNPISFTNLSELQVPKGTSVAEIIAKKLPNSQVVKGFNINFSDSLATCQVKGKPASLLFASDSAEAKQTIFTALEKSGAKLVDAGPLSRARELESVGLLLISLAVNQQIGRDGGLVIL</sequence>
<dbReference type="PANTHER" id="PTHR14239">
    <property type="entry name" value="DUDULIN-RELATED"/>
    <property type="match status" value="1"/>
</dbReference>
<evidence type="ECO:0000313" key="3">
    <source>
        <dbReference type="EMBL" id="SQG78563.1"/>
    </source>
</evidence>
<evidence type="ECO:0000259" key="2">
    <source>
        <dbReference type="Pfam" id="PF03807"/>
    </source>
</evidence>
<dbReference type="RefSeq" id="WP_077496096.1">
    <property type="nucleotide sequence ID" value="NZ_LS483409.1"/>
</dbReference>
<dbReference type="SUPFAM" id="SSF51735">
    <property type="entry name" value="NAD(P)-binding Rossmann-fold domains"/>
    <property type="match status" value="1"/>
</dbReference>
<feature type="domain" description="Pyrroline-5-carboxylate reductase catalytic N-terminal" evidence="2">
    <location>
        <begin position="41"/>
        <end position="75"/>
    </location>
</feature>
<name>A0AA94M113_9STRE</name>
<dbReference type="InterPro" id="IPR028939">
    <property type="entry name" value="P5C_Rdtase_cat_N"/>
</dbReference>
<gene>
    <name evidence="3" type="ORF">NCTC13773_00329</name>
</gene>
<proteinExistence type="predicted"/>
<keyword evidence="1" id="KW-0560">Oxidoreductase</keyword>
<accession>A0AA94M113</accession>
<protein>
    <submittedName>
        <fullName evidence="3">NADPH-dependent F420 reductase</fullName>
    </submittedName>
</protein>
<dbReference type="InterPro" id="IPR036291">
    <property type="entry name" value="NAD(P)-bd_dom_sf"/>
</dbReference>
<dbReference type="Gene3D" id="3.40.50.720">
    <property type="entry name" value="NAD(P)-binding Rossmann-like Domain"/>
    <property type="match status" value="1"/>
</dbReference>
<dbReference type="PANTHER" id="PTHR14239:SF10">
    <property type="entry name" value="REDUCTASE"/>
    <property type="match status" value="1"/>
</dbReference>
<dbReference type="EMBL" id="LS483409">
    <property type="protein sequence ID" value="SQG78563.1"/>
    <property type="molecule type" value="Genomic_DNA"/>
</dbReference>
<organism evidence="3 4">
    <name type="scientific">Streptococcus gallolyticus</name>
    <dbReference type="NCBI Taxonomy" id="315405"/>
    <lineage>
        <taxon>Bacteria</taxon>
        <taxon>Bacillati</taxon>
        <taxon>Bacillota</taxon>
        <taxon>Bacilli</taxon>
        <taxon>Lactobacillales</taxon>
        <taxon>Streptococcaceae</taxon>
        <taxon>Streptococcus</taxon>
    </lineage>
</organism>